<dbReference type="CAZy" id="GH18">
    <property type="family name" value="Glycoside Hydrolase Family 18"/>
</dbReference>
<protein>
    <submittedName>
        <fullName evidence="11">Chitinase</fullName>
    </submittedName>
</protein>
<evidence type="ECO:0000256" key="3">
    <source>
        <dbReference type="ARBA" id="ARBA00023024"/>
    </source>
</evidence>
<name>B7NZY9_TAICA</name>
<evidence type="ECO:0000256" key="6">
    <source>
        <dbReference type="ARBA" id="ARBA00023326"/>
    </source>
</evidence>
<proteinExistence type="evidence at transcript level"/>
<sequence length="429" mass="45588">MLSFLSLGFLAIPAAHATSHYARDAPSNSTAGNATVDMVSAAWYAGWHAQDFALNNVSWDKYTHLTYSFATTVPSVNNVSLSGSDAELLPQFVSMAHQNGVKAMVSTGGWGGSQYFSSDVATQDNRTAFVKTITDFAQTYNLDGIDIDWEYPGNQGIGCNLVSSNDSSNFLAFLQALRADPVGSKLIITASTPITPWKGADGNSLTNVSSFAQALDWINVMNYDVWGSWDKTVGPNAPLNDTCAAPADQQGSAVSAVAAWTAAGMPSHQIVLGVASYGHSFHVDSTDALDCDGEALASYPTFDANEQPLGDAWDSETNTDSCGVTSGPSGVFDFWGLIDGGFLYPNGSVSEGIAYSYDECSQTPYVYNQCTSVMVSFDNAESFAAKGDYIKNNNLRGFAMWEAGGDYDDILLDSIRQAAGLEDGDDGDC</sequence>
<dbReference type="Gene3D" id="3.20.20.80">
    <property type="entry name" value="Glycosidases"/>
    <property type="match status" value="1"/>
</dbReference>
<dbReference type="EMBL" id="DQ267484">
    <property type="protein sequence ID" value="ABB90389.1"/>
    <property type="molecule type" value="mRNA"/>
</dbReference>
<evidence type="ECO:0000256" key="7">
    <source>
        <dbReference type="RuleBase" id="RU000489"/>
    </source>
</evidence>
<dbReference type="PANTHER" id="PTHR11177">
    <property type="entry name" value="CHITINASE"/>
    <property type="match status" value="1"/>
</dbReference>
<accession>B7NZY9</accession>
<evidence type="ECO:0000256" key="5">
    <source>
        <dbReference type="ARBA" id="ARBA00023295"/>
    </source>
</evidence>
<dbReference type="GO" id="GO:0000272">
    <property type="term" value="P:polysaccharide catabolic process"/>
    <property type="evidence" value="ECO:0007669"/>
    <property type="project" value="UniProtKB-KW"/>
</dbReference>
<keyword evidence="6" id="KW-0624">Polysaccharide degradation</keyword>
<dbReference type="Gene3D" id="3.10.50.10">
    <property type="match status" value="1"/>
</dbReference>
<keyword evidence="2 7" id="KW-0378">Hydrolase</keyword>
<dbReference type="InterPro" id="IPR001579">
    <property type="entry name" value="Glyco_hydro_18_chit_AS"/>
</dbReference>
<dbReference type="InterPro" id="IPR029070">
    <property type="entry name" value="Chitinase_insertion_sf"/>
</dbReference>
<dbReference type="AlphaFoldDB" id="B7NZY9"/>
<evidence type="ECO:0000259" key="10">
    <source>
        <dbReference type="PROSITE" id="PS51910"/>
    </source>
</evidence>
<reference evidence="11" key="1">
    <citation type="submission" date="2005-10" db="EMBL/GenBank/DDBJ databases">
        <title>Cloning, expression of chitinase from Antrodia camphorata.</title>
        <authorList>
            <person name="Lin C.-T."/>
            <person name="Shan K.-H."/>
            <person name="Huang C.-Y."/>
        </authorList>
    </citation>
    <scope>NUCLEOTIDE SEQUENCE</scope>
</reference>
<dbReference type="SMART" id="SM00636">
    <property type="entry name" value="Glyco_18"/>
    <property type="match status" value="1"/>
</dbReference>
<keyword evidence="4" id="KW-0119">Carbohydrate metabolism</keyword>
<dbReference type="Pfam" id="PF00704">
    <property type="entry name" value="Glyco_hydro_18"/>
    <property type="match status" value="1"/>
</dbReference>
<keyword evidence="5 7" id="KW-0326">Glycosidase</keyword>
<dbReference type="SUPFAM" id="SSF54556">
    <property type="entry name" value="Chitinase insertion domain"/>
    <property type="match status" value="1"/>
</dbReference>
<evidence type="ECO:0000313" key="11">
    <source>
        <dbReference type="EMBL" id="ABB90389.1"/>
    </source>
</evidence>
<dbReference type="InterPro" id="IPR011583">
    <property type="entry name" value="Chitinase_II/V-like_cat"/>
</dbReference>
<dbReference type="GO" id="GO:0008061">
    <property type="term" value="F:chitin binding"/>
    <property type="evidence" value="ECO:0007669"/>
    <property type="project" value="InterPro"/>
</dbReference>
<feature type="signal peptide" evidence="9">
    <location>
        <begin position="1"/>
        <end position="17"/>
    </location>
</feature>
<dbReference type="PANTHER" id="PTHR11177:SF392">
    <property type="entry name" value="HAP41P"/>
    <property type="match status" value="1"/>
</dbReference>
<feature type="domain" description="GH18" evidence="10">
    <location>
        <begin position="38"/>
        <end position="422"/>
    </location>
</feature>
<comment type="catalytic activity">
    <reaction evidence="1">
        <text>Random endo-hydrolysis of N-acetyl-beta-D-glucosaminide (1-&gt;4)-beta-linkages in chitin and chitodextrins.</text>
        <dbReference type="EC" id="3.2.1.14"/>
    </reaction>
</comment>
<keyword evidence="9" id="KW-0732">Signal</keyword>
<evidence type="ECO:0000256" key="8">
    <source>
        <dbReference type="RuleBase" id="RU004453"/>
    </source>
</evidence>
<dbReference type="SUPFAM" id="SSF51445">
    <property type="entry name" value="(Trans)glycosidases"/>
    <property type="match status" value="1"/>
</dbReference>
<dbReference type="InterPro" id="IPR050314">
    <property type="entry name" value="Glycosyl_Hydrlase_18"/>
</dbReference>
<dbReference type="PROSITE" id="PS01095">
    <property type="entry name" value="GH18_1"/>
    <property type="match status" value="1"/>
</dbReference>
<evidence type="ECO:0000256" key="4">
    <source>
        <dbReference type="ARBA" id="ARBA00023277"/>
    </source>
</evidence>
<evidence type="ECO:0000256" key="2">
    <source>
        <dbReference type="ARBA" id="ARBA00022801"/>
    </source>
</evidence>
<dbReference type="GO" id="GO:0006032">
    <property type="term" value="P:chitin catabolic process"/>
    <property type="evidence" value="ECO:0007669"/>
    <property type="project" value="UniProtKB-KW"/>
</dbReference>
<dbReference type="InterPro" id="IPR001223">
    <property type="entry name" value="Glyco_hydro18_cat"/>
</dbReference>
<dbReference type="PROSITE" id="PS51910">
    <property type="entry name" value="GH18_2"/>
    <property type="match status" value="1"/>
</dbReference>
<evidence type="ECO:0000256" key="1">
    <source>
        <dbReference type="ARBA" id="ARBA00000822"/>
    </source>
</evidence>
<dbReference type="InterPro" id="IPR017853">
    <property type="entry name" value="GH"/>
</dbReference>
<dbReference type="GO" id="GO:0008843">
    <property type="term" value="F:endochitinase activity"/>
    <property type="evidence" value="ECO:0007669"/>
    <property type="project" value="UniProtKB-EC"/>
</dbReference>
<feature type="chain" id="PRO_5002858497" evidence="9">
    <location>
        <begin position="18"/>
        <end position="429"/>
    </location>
</feature>
<keyword evidence="3" id="KW-0146">Chitin degradation</keyword>
<organism evidence="11">
    <name type="scientific">Taiwanofungus camphoratus</name>
    <name type="common">Poroid brown-rot fungus</name>
    <name type="synonym">Antrodia camphorata</name>
    <dbReference type="NCBI Taxonomy" id="2696576"/>
    <lineage>
        <taxon>Eukaryota</taxon>
        <taxon>Fungi</taxon>
        <taxon>Dikarya</taxon>
        <taxon>Basidiomycota</taxon>
        <taxon>Agaricomycotina</taxon>
        <taxon>Agaricomycetes</taxon>
        <taxon>Polyporales</taxon>
        <taxon>Taiwanofungaceae</taxon>
        <taxon>Taiwanofungus</taxon>
    </lineage>
</organism>
<evidence type="ECO:0000256" key="9">
    <source>
        <dbReference type="SAM" id="SignalP"/>
    </source>
</evidence>
<comment type="similarity">
    <text evidence="8">Belongs to the glycosyl hydrolase 18 family.</text>
</comment>
<dbReference type="GO" id="GO:0005576">
    <property type="term" value="C:extracellular region"/>
    <property type="evidence" value="ECO:0007669"/>
    <property type="project" value="TreeGrafter"/>
</dbReference>